<evidence type="ECO:0008006" key="3">
    <source>
        <dbReference type="Google" id="ProtNLM"/>
    </source>
</evidence>
<comment type="caution">
    <text evidence="1">The sequence shown here is derived from an EMBL/GenBank/DDBJ whole genome shotgun (WGS) entry which is preliminary data.</text>
</comment>
<reference evidence="1 2" key="1">
    <citation type="submission" date="2021-06" db="EMBL/GenBank/DDBJ databases">
        <authorList>
            <person name="Palmer J.M."/>
        </authorList>
    </citation>
    <scope>NUCLEOTIDE SEQUENCE [LARGE SCALE GENOMIC DNA]</scope>
    <source>
        <strain evidence="1 2">XC_2019</strain>
        <tissue evidence="1">Muscle</tissue>
    </source>
</reference>
<evidence type="ECO:0000313" key="2">
    <source>
        <dbReference type="Proteomes" id="UP001434883"/>
    </source>
</evidence>
<proteinExistence type="predicted"/>
<keyword evidence="2" id="KW-1185">Reference proteome</keyword>
<protein>
    <recommendedName>
        <fullName evidence="3">Secreted protein</fullName>
    </recommendedName>
</protein>
<name>A0ABV0R3B6_9TELE</name>
<dbReference type="EMBL" id="JAHRIN010033775">
    <property type="protein sequence ID" value="MEQ2202547.1"/>
    <property type="molecule type" value="Genomic_DNA"/>
</dbReference>
<dbReference type="Proteomes" id="UP001434883">
    <property type="component" value="Unassembled WGS sequence"/>
</dbReference>
<organism evidence="1 2">
    <name type="scientific">Xenoophorus captivus</name>
    <dbReference type="NCBI Taxonomy" id="1517983"/>
    <lineage>
        <taxon>Eukaryota</taxon>
        <taxon>Metazoa</taxon>
        <taxon>Chordata</taxon>
        <taxon>Craniata</taxon>
        <taxon>Vertebrata</taxon>
        <taxon>Euteleostomi</taxon>
        <taxon>Actinopterygii</taxon>
        <taxon>Neopterygii</taxon>
        <taxon>Teleostei</taxon>
        <taxon>Neoteleostei</taxon>
        <taxon>Acanthomorphata</taxon>
        <taxon>Ovalentaria</taxon>
        <taxon>Atherinomorphae</taxon>
        <taxon>Cyprinodontiformes</taxon>
        <taxon>Goodeidae</taxon>
        <taxon>Xenoophorus</taxon>
    </lineage>
</organism>
<gene>
    <name evidence="1" type="ORF">XENOCAPTIV_006057</name>
</gene>
<evidence type="ECO:0000313" key="1">
    <source>
        <dbReference type="EMBL" id="MEQ2202547.1"/>
    </source>
</evidence>
<accession>A0ABV0R3B6</accession>
<sequence>MATATHLLPAITCPFMLGGCTFPPESLFVETDSVYDKPSEVTRQRWSSLPHENRAASPQLLLTCTACSVFRFKPNQIHIFLN</sequence>